<dbReference type="GO" id="GO:0003723">
    <property type="term" value="F:RNA binding"/>
    <property type="evidence" value="ECO:0007669"/>
    <property type="project" value="UniProtKB-KW"/>
</dbReference>
<organism evidence="5 6">
    <name type="scientific">Candidatus Segetimicrobium genomatis</name>
    <dbReference type="NCBI Taxonomy" id="2569760"/>
    <lineage>
        <taxon>Bacteria</taxon>
        <taxon>Bacillati</taxon>
        <taxon>Candidatus Sysuimicrobiota</taxon>
        <taxon>Candidatus Sysuimicrobiia</taxon>
        <taxon>Candidatus Sysuimicrobiales</taxon>
        <taxon>Candidatus Segetimicrobiaceae</taxon>
        <taxon>Candidatus Segetimicrobium</taxon>
    </lineage>
</organism>
<evidence type="ECO:0000313" key="6">
    <source>
        <dbReference type="Proteomes" id="UP000315217"/>
    </source>
</evidence>
<evidence type="ECO:0000256" key="2">
    <source>
        <dbReference type="SAM" id="MobiDB-lite"/>
    </source>
</evidence>
<dbReference type="Gene3D" id="3.30.70.330">
    <property type="match status" value="1"/>
</dbReference>
<accession>A0A537LYR9</accession>
<dbReference type="InterPro" id="IPR000504">
    <property type="entry name" value="RRM_dom"/>
</dbReference>
<feature type="compositionally biased region" description="Gly residues" evidence="2">
    <location>
        <begin position="88"/>
        <end position="113"/>
    </location>
</feature>
<name>A0A537LYR9_9BACT</name>
<dbReference type="InterPro" id="IPR012677">
    <property type="entry name" value="Nucleotide-bd_a/b_plait_sf"/>
</dbReference>
<feature type="compositionally biased region" description="Basic and acidic residues" evidence="2">
    <location>
        <begin position="73"/>
        <end position="87"/>
    </location>
</feature>
<keyword evidence="1" id="KW-0694">RNA-binding</keyword>
<gene>
    <name evidence="5" type="ORF">E6G98_01365</name>
    <name evidence="4" type="ORF">E6G99_12220</name>
</gene>
<dbReference type="AlphaFoldDB" id="A0A537LYR9"/>
<dbReference type="SUPFAM" id="SSF54928">
    <property type="entry name" value="RNA-binding domain, RBD"/>
    <property type="match status" value="1"/>
</dbReference>
<dbReference type="PROSITE" id="PS50102">
    <property type="entry name" value="RRM"/>
    <property type="match status" value="1"/>
</dbReference>
<evidence type="ECO:0000313" key="5">
    <source>
        <dbReference type="EMBL" id="TMJ13132.1"/>
    </source>
</evidence>
<evidence type="ECO:0000313" key="4">
    <source>
        <dbReference type="EMBL" id="TMJ02403.1"/>
    </source>
</evidence>
<protein>
    <submittedName>
        <fullName evidence="5">RNA-binding protein</fullName>
    </submittedName>
</protein>
<feature type="domain" description="RRM" evidence="3">
    <location>
        <begin position="4"/>
        <end position="75"/>
    </location>
</feature>
<proteinExistence type="predicted"/>
<evidence type="ECO:0000256" key="1">
    <source>
        <dbReference type="ARBA" id="ARBA00022884"/>
    </source>
</evidence>
<dbReference type="Proteomes" id="UP000318661">
    <property type="component" value="Unassembled WGS sequence"/>
</dbReference>
<dbReference type="InterPro" id="IPR052462">
    <property type="entry name" value="SLIRP/GR-RBP-like"/>
</dbReference>
<evidence type="ECO:0000313" key="7">
    <source>
        <dbReference type="Proteomes" id="UP000318661"/>
    </source>
</evidence>
<dbReference type="SMART" id="SM00360">
    <property type="entry name" value="RRM"/>
    <property type="match status" value="1"/>
</dbReference>
<dbReference type="Pfam" id="PF00076">
    <property type="entry name" value="RRM_1"/>
    <property type="match status" value="1"/>
</dbReference>
<dbReference type="PANTHER" id="PTHR48027">
    <property type="entry name" value="HETEROGENEOUS NUCLEAR RIBONUCLEOPROTEIN 87F-RELATED"/>
    <property type="match status" value="1"/>
</dbReference>
<evidence type="ECO:0000259" key="3">
    <source>
        <dbReference type="PROSITE" id="PS50102"/>
    </source>
</evidence>
<dbReference type="Proteomes" id="UP000315217">
    <property type="component" value="Unassembled WGS sequence"/>
</dbReference>
<dbReference type="InterPro" id="IPR035979">
    <property type="entry name" value="RBD_domain_sf"/>
</dbReference>
<feature type="region of interest" description="Disordered" evidence="2">
    <location>
        <begin position="69"/>
        <end position="127"/>
    </location>
</feature>
<reference evidence="6 7" key="1">
    <citation type="journal article" date="2019" name="Nat. Microbiol.">
        <title>Mediterranean grassland soil C-N compound turnover is dependent on rainfall and depth, and is mediated by genomically divergent microorganisms.</title>
        <authorList>
            <person name="Diamond S."/>
            <person name="Andeer P.F."/>
            <person name="Li Z."/>
            <person name="Crits-Christoph A."/>
            <person name="Burstein D."/>
            <person name="Anantharaman K."/>
            <person name="Lane K.R."/>
            <person name="Thomas B.C."/>
            <person name="Pan C."/>
            <person name="Northen T.R."/>
            <person name="Banfield J.F."/>
        </authorList>
    </citation>
    <scope>NUCLEOTIDE SEQUENCE [LARGE SCALE GENOMIC DNA]</scope>
    <source>
        <strain evidence="5">NP_1</strain>
        <strain evidence="4">NP_2</strain>
    </source>
</reference>
<sequence length="127" mass="13627">MASKSLYVGNLPYDVTEQDLRTLFEAWGPVAETRLIASRGFGFVEVPVEKAADAITAMNGKEYKGRALVVNEARPRSERPSFRDRDGGGGWRPGGSGPPRSGRPGGGGGGGGQRKGRRDRGDRGPRW</sequence>
<dbReference type="EMBL" id="VBAI01000011">
    <property type="protein sequence ID" value="TMJ13132.1"/>
    <property type="molecule type" value="Genomic_DNA"/>
</dbReference>
<comment type="caution">
    <text evidence="5">The sequence shown here is derived from an EMBL/GenBank/DDBJ whole genome shotgun (WGS) entry which is preliminary data.</text>
</comment>
<dbReference type="EMBL" id="VBAJ01000305">
    <property type="protein sequence ID" value="TMJ02403.1"/>
    <property type="molecule type" value="Genomic_DNA"/>
</dbReference>